<dbReference type="Pfam" id="PF00078">
    <property type="entry name" value="RVT_1"/>
    <property type="match status" value="1"/>
</dbReference>
<dbReference type="EMBL" id="JARGEI010000008">
    <property type="protein sequence ID" value="KAJ8727383.1"/>
    <property type="molecule type" value="Genomic_DNA"/>
</dbReference>
<name>A0AAD8DW11_MYTSE</name>
<dbReference type="GO" id="GO:0009307">
    <property type="term" value="P:DNA restriction-modification system"/>
    <property type="evidence" value="ECO:0007669"/>
    <property type="project" value="InterPro"/>
</dbReference>
<dbReference type="PROSITE" id="PS50878">
    <property type="entry name" value="RT_POL"/>
    <property type="match status" value="1"/>
</dbReference>
<dbReference type="InterPro" id="IPR036397">
    <property type="entry name" value="RNaseH_sf"/>
</dbReference>
<dbReference type="AlphaFoldDB" id="A0AAD8DW11"/>
<dbReference type="GO" id="GO:0009007">
    <property type="term" value="F:site-specific DNA-methyltransferase (adenine-specific) activity"/>
    <property type="evidence" value="ECO:0007669"/>
    <property type="project" value="InterPro"/>
</dbReference>
<proteinExistence type="predicted"/>
<gene>
    <name evidence="2" type="ORF">PYW07_001502</name>
</gene>
<dbReference type="CDD" id="cd03714">
    <property type="entry name" value="RT_DIRS1"/>
    <property type="match status" value="1"/>
</dbReference>
<dbReference type="Proteomes" id="UP001231518">
    <property type="component" value="Chromosome 11"/>
</dbReference>
<dbReference type="InterPro" id="IPR043502">
    <property type="entry name" value="DNA/RNA_pol_sf"/>
</dbReference>
<dbReference type="Pfam" id="PF05869">
    <property type="entry name" value="Dam"/>
    <property type="match status" value="1"/>
</dbReference>
<dbReference type="InterPro" id="IPR043128">
    <property type="entry name" value="Rev_trsase/Diguanyl_cyclase"/>
</dbReference>
<reference evidence="2" key="1">
    <citation type="submission" date="2023-03" db="EMBL/GenBank/DDBJ databases">
        <title>Chromosome-level genomes of two armyworms, Mythimna separata and Mythimna loreyi, provide insights into the biosynthesis and reception of sex pheromones.</title>
        <authorList>
            <person name="Zhao H."/>
        </authorList>
    </citation>
    <scope>NUCLEOTIDE SEQUENCE</scope>
    <source>
        <strain evidence="2">BeijingLab</strain>
        <tissue evidence="2">Pupa</tissue>
    </source>
</reference>
<evidence type="ECO:0000313" key="3">
    <source>
        <dbReference type="Proteomes" id="UP001231518"/>
    </source>
</evidence>
<dbReference type="SUPFAM" id="SSF56672">
    <property type="entry name" value="DNA/RNA polymerases"/>
    <property type="match status" value="1"/>
</dbReference>
<dbReference type="CDD" id="cd09275">
    <property type="entry name" value="RNase_HI_RT_DIRS1"/>
    <property type="match status" value="1"/>
</dbReference>
<keyword evidence="3" id="KW-1185">Reference proteome</keyword>
<dbReference type="GO" id="GO:0003677">
    <property type="term" value="F:DNA binding"/>
    <property type="evidence" value="ECO:0007669"/>
    <property type="project" value="InterPro"/>
</dbReference>
<dbReference type="InterPro" id="IPR008593">
    <property type="entry name" value="Dam_MeTrfase"/>
</dbReference>
<dbReference type="Gene3D" id="3.30.420.10">
    <property type="entry name" value="Ribonuclease H-like superfamily/Ribonuclease H"/>
    <property type="match status" value="1"/>
</dbReference>
<feature type="domain" description="Reverse transcriptase" evidence="1">
    <location>
        <begin position="1"/>
        <end position="136"/>
    </location>
</feature>
<evidence type="ECO:0000313" key="2">
    <source>
        <dbReference type="EMBL" id="KAJ8727383.1"/>
    </source>
</evidence>
<sequence length="519" mass="60130">MEDHRTAIALISPGDFLAKIDLKESYLLVNINPAHRKYLRFQYDQLYEFNALPYGLCSAPYVFSKIMRVVVTYLRSKGHKSVQYLDDLLCIGSDYKTCLKNVNETIAVLKCLGFVINYDKSIISPSQSCTFLGFVFNTKTMTITLPTDKKLSIQKSIEIYLKKYSCSIRDLAQLIGTLTAACPASTYGWLYTKLLEHHKYRGLFKNKGSYDTKIIIHPDIKLDLQWWANNINSLHKSIAYSKYNLEIFTDASRTGWGAICNNNRVHGFWKETEKLYHINYLELLAIFLALKMFAKNKQHLSILLRVDNKTAISYINRMGGIQYPHLNNLARSIWQWCEERCILLFASYIKSRDNKEADEESRRVNPDIEWKLNTSTFQYIVTQLGQPDIDLFASRSNAKCESYISWKPDPDALNIDAFTVPWTNYYFYAFPPFSLILKCLQKIKNDKATGIMVMPYWPSQAWYPSMQTMLVSKLLIFKPNKQLLCSTFRENHPLHRQLSLMVGILSGRHGKDEPSPHHL</sequence>
<organism evidence="2 3">
    <name type="scientific">Mythimna separata</name>
    <name type="common">Oriental armyworm</name>
    <name type="synonym">Pseudaletia separata</name>
    <dbReference type="NCBI Taxonomy" id="271217"/>
    <lineage>
        <taxon>Eukaryota</taxon>
        <taxon>Metazoa</taxon>
        <taxon>Ecdysozoa</taxon>
        <taxon>Arthropoda</taxon>
        <taxon>Hexapoda</taxon>
        <taxon>Insecta</taxon>
        <taxon>Pterygota</taxon>
        <taxon>Neoptera</taxon>
        <taxon>Endopterygota</taxon>
        <taxon>Lepidoptera</taxon>
        <taxon>Glossata</taxon>
        <taxon>Ditrysia</taxon>
        <taxon>Noctuoidea</taxon>
        <taxon>Noctuidae</taxon>
        <taxon>Noctuinae</taxon>
        <taxon>Hadenini</taxon>
        <taxon>Mythimna</taxon>
    </lineage>
</organism>
<dbReference type="Gene3D" id="3.10.10.10">
    <property type="entry name" value="HIV Type 1 Reverse Transcriptase, subunit A, domain 1"/>
    <property type="match status" value="1"/>
</dbReference>
<comment type="caution">
    <text evidence="2">The sequence shown here is derived from an EMBL/GenBank/DDBJ whole genome shotgun (WGS) entry which is preliminary data.</text>
</comment>
<dbReference type="InterPro" id="IPR052055">
    <property type="entry name" value="Hepadnavirus_pol/RT"/>
</dbReference>
<accession>A0AAD8DW11</accession>
<dbReference type="Gene3D" id="3.30.70.270">
    <property type="match status" value="1"/>
</dbReference>
<dbReference type="PANTHER" id="PTHR33050:SF7">
    <property type="entry name" value="RIBONUCLEASE H"/>
    <property type="match status" value="1"/>
</dbReference>
<dbReference type="PANTHER" id="PTHR33050">
    <property type="entry name" value="REVERSE TRANSCRIPTASE DOMAIN-CONTAINING PROTEIN"/>
    <property type="match status" value="1"/>
</dbReference>
<protein>
    <recommendedName>
        <fullName evidence="1">Reverse transcriptase domain-containing protein</fullName>
    </recommendedName>
</protein>
<dbReference type="GO" id="GO:0071897">
    <property type="term" value="P:DNA biosynthetic process"/>
    <property type="evidence" value="ECO:0007669"/>
    <property type="project" value="UniProtKB-ARBA"/>
</dbReference>
<evidence type="ECO:0000259" key="1">
    <source>
        <dbReference type="PROSITE" id="PS50878"/>
    </source>
</evidence>
<dbReference type="InterPro" id="IPR000477">
    <property type="entry name" value="RT_dom"/>
</dbReference>